<comment type="caution">
    <text evidence="3">The sequence shown here is derived from an EMBL/GenBank/DDBJ whole genome shotgun (WGS) entry which is preliminary data.</text>
</comment>
<feature type="domain" description="DUF4179" evidence="1">
    <location>
        <begin position="59"/>
        <end position="145"/>
    </location>
</feature>
<dbReference type="RefSeq" id="WP_202767521.1">
    <property type="nucleotide sequence ID" value="NZ_JAESWA010000022.1"/>
</dbReference>
<protein>
    <submittedName>
        <fullName evidence="3">DUF4179 domain-containing protein</fullName>
    </submittedName>
</protein>
<evidence type="ECO:0000259" key="1">
    <source>
        <dbReference type="Pfam" id="PF13786"/>
    </source>
</evidence>
<dbReference type="Pfam" id="PF18705">
    <property type="entry name" value="DUF5643"/>
    <property type="match status" value="1"/>
</dbReference>
<feature type="domain" description="DUF5643" evidence="2">
    <location>
        <begin position="234"/>
        <end position="349"/>
    </location>
</feature>
<evidence type="ECO:0000259" key="2">
    <source>
        <dbReference type="Pfam" id="PF18705"/>
    </source>
</evidence>
<gene>
    <name evidence="3" type="ORF">JK634_10065</name>
</gene>
<proteinExistence type="predicted"/>
<dbReference type="Gene3D" id="2.60.40.1640">
    <property type="entry name" value="Conserved domain protein"/>
    <property type="match status" value="1"/>
</dbReference>
<name>A0A937FDR3_9CLOT</name>
<keyword evidence="4" id="KW-1185">Reference proteome</keyword>
<dbReference type="InterPro" id="IPR040680">
    <property type="entry name" value="DUF5643"/>
</dbReference>
<dbReference type="InterPro" id="IPR025436">
    <property type="entry name" value="DUF4179"/>
</dbReference>
<dbReference type="Pfam" id="PF13786">
    <property type="entry name" value="DUF4179"/>
    <property type="match status" value="1"/>
</dbReference>
<sequence length="477" mass="53985">MNNIDSKIQEKDIFKLFNEVKIDEKEFEDFEIDVQTLQKEKIKKNLKKKIKENKFHNSLKYVSAAAAIAVISLICIETATPAFAEKIPAINYIVQSINDRFDNHGEYIKYTQMINKTVSNNGIDFTINEVLADNSKFAITYTIKSDKKIKDLETFGLSKFLKVNGTQNGSTGSIMGYYVDDYTYVANEDIHTSLPQDSKMFDVDLNIDDIMGNKGTWNFAFGVSKEEITKSSLVFNPTNKISFPDGTNVNVDKVVFSPIDTSIFVNGTFKNYERHNTFNEWNYGSWIVYDDKGNELSWTGGGSQSNLNSKTFTGEFNFKSMKEIPKYLTVVPCNILSTGGGETHMVNGKEVTTPIDGYKTKEISKFIDGNFPIELVQGNVGKIVISEVKTENNITTIRFTATGKAPFTQANEVHVKDEAGNIVSPKLPALHRDENNPNVFTIEYKAFDKNKNYTIYTSDLSNYEFRDDLKFNIELNK</sequence>
<dbReference type="EMBL" id="JAESWA010000022">
    <property type="protein sequence ID" value="MBL4932150.1"/>
    <property type="molecule type" value="Genomic_DNA"/>
</dbReference>
<evidence type="ECO:0000313" key="4">
    <source>
        <dbReference type="Proteomes" id="UP000623681"/>
    </source>
</evidence>
<dbReference type="Proteomes" id="UP000623681">
    <property type="component" value="Unassembled WGS sequence"/>
</dbReference>
<accession>A0A937FDR3</accession>
<reference evidence="3" key="1">
    <citation type="submission" date="2021-01" db="EMBL/GenBank/DDBJ databases">
        <title>Genome public.</title>
        <authorList>
            <person name="Liu C."/>
            <person name="Sun Q."/>
        </authorList>
    </citation>
    <scope>NUCLEOTIDE SEQUENCE</scope>
    <source>
        <strain evidence="3">YIM B02565</strain>
    </source>
</reference>
<dbReference type="AlphaFoldDB" id="A0A937FDR3"/>
<evidence type="ECO:0000313" key="3">
    <source>
        <dbReference type="EMBL" id="MBL4932150.1"/>
    </source>
</evidence>
<dbReference type="Gene3D" id="2.60.40.1630">
    <property type="entry name" value="bacillus anthracis domain"/>
    <property type="match status" value="1"/>
</dbReference>
<organism evidence="3 4">
    <name type="scientific">Clostridium paridis</name>
    <dbReference type="NCBI Taxonomy" id="2803863"/>
    <lineage>
        <taxon>Bacteria</taxon>
        <taxon>Bacillati</taxon>
        <taxon>Bacillota</taxon>
        <taxon>Clostridia</taxon>
        <taxon>Eubacteriales</taxon>
        <taxon>Clostridiaceae</taxon>
        <taxon>Clostridium</taxon>
    </lineage>
</organism>